<accession>A0AAD1XXZ8</accession>
<keyword evidence="2" id="KW-1185">Reference proteome</keyword>
<dbReference type="AlphaFoldDB" id="A0AAD1XXZ8"/>
<organism evidence="1 2">
    <name type="scientific">Euplotes crassus</name>
    <dbReference type="NCBI Taxonomy" id="5936"/>
    <lineage>
        <taxon>Eukaryota</taxon>
        <taxon>Sar</taxon>
        <taxon>Alveolata</taxon>
        <taxon>Ciliophora</taxon>
        <taxon>Intramacronucleata</taxon>
        <taxon>Spirotrichea</taxon>
        <taxon>Hypotrichia</taxon>
        <taxon>Euplotida</taxon>
        <taxon>Euplotidae</taxon>
        <taxon>Moneuplotes</taxon>
    </lineage>
</organism>
<dbReference type="EMBL" id="CAMPGE010022226">
    <property type="protein sequence ID" value="CAI2380282.1"/>
    <property type="molecule type" value="Genomic_DNA"/>
</dbReference>
<evidence type="ECO:0000313" key="2">
    <source>
        <dbReference type="Proteomes" id="UP001295684"/>
    </source>
</evidence>
<dbReference type="Proteomes" id="UP001295684">
    <property type="component" value="Unassembled WGS sequence"/>
</dbReference>
<gene>
    <name evidence="1" type="ORF">ECRASSUSDP1_LOCUS21714</name>
</gene>
<comment type="caution">
    <text evidence="1">The sequence shown here is derived from an EMBL/GenBank/DDBJ whole genome shotgun (WGS) entry which is preliminary data.</text>
</comment>
<name>A0AAD1XXZ8_EUPCR</name>
<evidence type="ECO:0000313" key="1">
    <source>
        <dbReference type="EMBL" id="CAI2380282.1"/>
    </source>
</evidence>
<sequence>MKRLFPECMPSCLLSNLFNPDWIPCLYLLGCSNFLPTSCSSGQELRNFSLFWMPEHSHCPSL</sequence>
<reference evidence="1" key="1">
    <citation type="submission" date="2023-07" db="EMBL/GenBank/DDBJ databases">
        <authorList>
            <consortium name="AG Swart"/>
            <person name="Singh M."/>
            <person name="Singh A."/>
            <person name="Seah K."/>
            <person name="Emmerich C."/>
        </authorList>
    </citation>
    <scope>NUCLEOTIDE SEQUENCE</scope>
    <source>
        <strain evidence="1">DP1</strain>
    </source>
</reference>
<protein>
    <submittedName>
        <fullName evidence="1">Uncharacterized protein</fullName>
    </submittedName>
</protein>
<proteinExistence type="predicted"/>